<evidence type="ECO:0008006" key="4">
    <source>
        <dbReference type="Google" id="ProtNLM"/>
    </source>
</evidence>
<keyword evidence="1" id="KW-0732">Signal</keyword>
<dbReference type="PROSITE" id="PS51257">
    <property type="entry name" value="PROKAR_LIPOPROTEIN"/>
    <property type="match status" value="1"/>
</dbReference>
<dbReference type="EMBL" id="WVTD01000006">
    <property type="protein sequence ID" value="MYL98207.1"/>
    <property type="molecule type" value="Genomic_DNA"/>
</dbReference>
<dbReference type="RefSeq" id="WP_160985834.1">
    <property type="nucleotide sequence ID" value="NZ_WVTD01000006.1"/>
</dbReference>
<evidence type="ECO:0000313" key="3">
    <source>
        <dbReference type="Proteomes" id="UP000465810"/>
    </source>
</evidence>
<feature type="chain" id="PRO_5031250818" description="Lipoprotein" evidence="1">
    <location>
        <begin position="30"/>
        <end position="128"/>
    </location>
</feature>
<gene>
    <name evidence="2" type="ORF">GR702_10550</name>
</gene>
<name>A0A7X4GI63_9SPHN</name>
<keyword evidence="3" id="KW-1185">Reference proteome</keyword>
<organism evidence="2 3">
    <name type="scientific">Novosphingobium silvae</name>
    <dbReference type="NCBI Taxonomy" id="2692619"/>
    <lineage>
        <taxon>Bacteria</taxon>
        <taxon>Pseudomonadati</taxon>
        <taxon>Pseudomonadota</taxon>
        <taxon>Alphaproteobacteria</taxon>
        <taxon>Sphingomonadales</taxon>
        <taxon>Sphingomonadaceae</taxon>
        <taxon>Novosphingobium</taxon>
    </lineage>
</organism>
<comment type="caution">
    <text evidence="2">The sequence shown here is derived from an EMBL/GenBank/DDBJ whole genome shotgun (WGS) entry which is preliminary data.</text>
</comment>
<accession>A0A7X4GI63</accession>
<sequence>MQTRSIVSAPLGAFTAVTALLLAACSSNSEPPPVAAGKEHIACAVGGAAELKPVCSVERAEAGGRLTLVVHHPDGAFRRFDVTTDGSGLAVSDGAEKAQTRLVDGKLDVTVGPDRYLFPATEKSHGAK</sequence>
<dbReference type="AlphaFoldDB" id="A0A7X4GI63"/>
<protein>
    <recommendedName>
        <fullName evidence="4">Lipoprotein</fullName>
    </recommendedName>
</protein>
<reference evidence="2 3" key="1">
    <citation type="submission" date="2019-12" db="EMBL/GenBank/DDBJ databases">
        <authorList>
            <person name="Feng G."/>
            <person name="Zhu H."/>
        </authorList>
    </citation>
    <scope>NUCLEOTIDE SEQUENCE [LARGE SCALE GENOMIC DNA]</scope>
    <source>
        <strain evidence="2 3">FGD1</strain>
    </source>
</reference>
<evidence type="ECO:0000256" key="1">
    <source>
        <dbReference type="SAM" id="SignalP"/>
    </source>
</evidence>
<proteinExistence type="predicted"/>
<feature type="signal peptide" evidence="1">
    <location>
        <begin position="1"/>
        <end position="29"/>
    </location>
</feature>
<evidence type="ECO:0000313" key="2">
    <source>
        <dbReference type="EMBL" id="MYL98207.1"/>
    </source>
</evidence>
<dbReference type="Proteomes" id="UP000465810">
    <property type="component" value="Unassembled WGS sequence"/>
</dbReference>